<name>A0A8S3RGV7_MYTED</name>
<reference evidence="3" key="1">
    <citation type="submission" date="2021-03" db="EMBL/GenBank/DDBJ databases">
        <authorList>
            <person name="Bekaert M."/>
        </authorList>
    </citation>
    <scope>NUCLEOTIDE SEQUENCE</scope>
</reference>
<dbReference type="PANTHER" id="PTHR24043">
    <property type="entry name" value="SCAVENGER RECEPTOR CLASS F"/>
    <property type="match status" value="1"/>
</dbReference>
<evidence type="ECO:0000313" key="4">
    <source>
        <dbReference type="Proteomes" id="UP000683360"/>
    </source>
</evidence>
<keyword evidence="1" id="KW-0245">EGF-like domain</keyword>
<dbReference type="Gene3D" id="2.170.300.10">
    <property type="entry name" value="Tie2 ligand-binding domain superfamily"/>
    <property type="match status" value="1"/>
</dbReference>
<dbReference type="OrthoDB" id="10252017at2759"/>
<evidence type="ECO:0000256" key="1">
    <source>
        <dbReference type="ARBA" id="ARBA00022536"/>
    </source>
</evidence>
<evidence type="ECO:0000256" key="2">
    <source>
        <dbReference type="SAM" id="Phobius"/>
    </source>
</evidence>
<keyword evidence="2" id="KW-0812">Transmembrane</keyword>
<dbReference type="GO" id="GO:0005044">
    <property type="term" value="F:scavenger receptor activity"/>
    <property type="evidence" value="ECO:0007669"/>
    <property type="project" value="InterPro"/>
</dbReference>
<organism evidence="3 4">
    <name type="scientific">Mytilus edulis</name>
    <name type="common">Blue mussel</name>
    <dbReference type="NCBI Taxonomy" id="6550"/>
    <lineage>
        <taxon>Eukaryota</taxon>
        <taxon>Metazoa</taxon>
        <taxon>Spiralia</taxon>
        <taxon>Lophotrochozoa</taxon>
        <taxon>Mollusca</taxon>
        <taxon>Bivalvia</taxon>
        <taxon>Autobranchia</taxon>
        <taxon>Pteriomorphia</taxon>
        <taxon>Mytilida</taxon>
        <taxon>Mytiloidea</taxon>
        <taxon>Mytilidae</taxon>
        <taxon>Mytilinae</taxon>
        <taxon>Mytilus</taxon>
    </lineage>
</organism>
<dbReference type="AlphaFoldDB" id="A0A8S3RGV7"/>
<gene>
    <name evidence="3" type="ORF">MEDL_21555</name>
</gene>
<keyword evidence="4" id="KW-1185">Reference proteome</keyword>
<proteinExistence type="predicted"/>
<dbReference type="EMBL" id="CAJPWZ010001072">
    <property type="protein sequence ID" value="CAG2207206.1"/>
    <property type="molecule type" value="Genomic_DNA"/>
</dbReference>
<accession>A0A8S3RGV7</accession>
<evidence type="ECO:0000313" key="3">
    <source>
        <dbReference type="EMBL" id="CAG2207206.1"/>
    </source>
</evidence>
<dbReference type="InterPro" id="IPR042635">
    <property type="entry name" value="MEGF10/SREC1/2-like"/>
</dbReference>
<keyword evidence="2" id="KW-0472">Membrane</keyword>
<sequence length="251" mass="27569">MCNEYCPENCHGPCDLKTGNCAFGCLNGWTGDNCAHECLNGTFGRNCSEFCAGCLSSMCDPVNGECDNTVSCSPGYLYSEYCNTRCFQGFWGENCSRTCSPTCIDQHCYPENGSCVWGCDPQNCLNHKCDIYTGTCTDGCVSGLSGQHCNTFSAKTMESDSGLPTQVGLFIGGILLGVLMTVAVSFIVQRKRQLQKKQGKENNAVDTQSHEQQQYDDVQHVNMENVSTYQNLMTPQSSNVYDQIDTTYVNQ</sequence>
<dbReference type="PANTHER" id="PTHR24043:SF8">
    <property type="entry name" value="EGF-LIKE DOMAIN-CONTAINING PROTEIN"/>
    <property type="match status" value="1"/>
</dbReference>
<dbReference type="Proteomes" id="UP000683360">
    <property type="component" value="Unassembled WGS sequence"/>
</dbReference>
<comment type="caution">
    <text evidence="3">The sequence shown here is derived from an EMBL/GenBank/DDBJ whole genome shotgun (WGS) entry which is preliminary data.</text>
</comment>
<keyword evidence="2" id="KW-1133">Transmembrane helix</keyword>
<feature type="transmembrane region" description="Helical" evidence="2">
    <location>
        <begin position="167"/>
        <end position="188"/>
    </location>
</feature>
<protein>
    <submittedName>
        <fullName evidence="3">Uncharacterized protein</fullName>
    </submittedName>
</protein>